<dbReference type="EMBL" id="JAPDRN010000138">
    <property type="protein sequence ID" value="KAJ9618808.1"/>
    <property type="molecule type" value="Genomic_DNA"/>
</dbReference>
<dbReference type="Proteomes" id="UP001172681">
    <property type="component" value="Unassembled WGS sequence"/>
</dbReference>
<proteinExistence type="predicted"/>
<feature type="compositionally biased region" description="Basic residues" evidence="1">
    <location>
        <begin position="189"/>
        <end position="198"/>
    </location>
</feature>
<feature type="region of interest" description="Disordered" evidence="1">
    <location>
        <begin position="128"/>
        <end position="198"/>
    </location>
</feature>
<accession>A0AA39CSI2</accession>
<feature type="compositionally biased region" description="Basic and acidic residues" evidence="1">
    <location>
        <begin position="25"/>
        <end position="35"/>
    </location>
</feature>
<gene>
    <name evidence="2" type="ORF">H2204_012940</name>
</gene>
<protein>
    <submittedName>
        <fullName evidence="2">Uncharacterized protein</fullName>
    </submittedName>
</protein>
<evidence type="ECO:0000313" key="2">
    <source>
        <dbReference type="EMBL" id="KAJ9618808.1"/>
    </source>
</evidence>
<feature type="region of interest" description="Disordered" evidence="1">
    <location>
        <begin position="1"/>
        <end position="72"/>
    </location>
</feature>
<name>A0AA39CSI2_9EURO</name>
<feature type="compositionally biased region" description="Low complexity" evidence="1">
    <location>
        <begin position="36"/>
        <end position="51"/>
    </location>
</feature>
<feature type="compositionally biased region" description="Polar residues" evidence="1">
    <location>
        <begin position="168"/>
        <end position="184"/>
    </location>
</feature>
<dbReference type="AlphaFoldDB" id="A0AA39CSI2"/>
<comment type="caution">
    <text evidence="2">The sequence shown here is derived from an EMBL/GenBank/DDBJ whole genome shotgun (WGS) entry which is preliminary data.</text>
</comment>
<organism evidence="2 3">
    <name type="scientific">Knufia peltigerae</name>
    <dbReference type="NCBI Taxonomy" id="1002370"/>
    <lineage>
        <taxon>Eukaryota</taxon>
        <taxon>Fungi</taxon>
        <taxon>Dikarya</taxon>
        <taxon>Ascomycota</taxon>
        <taxon>Pezizomycotina</taxon>
        <taxon>Eurotiomycetes</taxon>
        <taxon>Chaetothyriomycetidae</taxon>
        <taxon>Chaetothyriales</taxon>
        <taxon>Trichomeriaceae</taxon>
        <taxon>Knufia</taxon>
    </lineage>
</organism>
<feature type="compositionally biased region" description="Low complexity" evidence="1">
    <location>
        <begin position="141"/>
        <end position="158"/>
    </location>
</feature>
<sequence>MSSQESEPNHKRRRTNAAAPHGQRQGRDTPQERQQESGSGDGQQQLLGRQQPAGTSATPAPVQRPLAGTFAGPAGRWRQYTQREVDAYHGLLMLRYGPIVDFQRRGNPTQLTMSSPSHLPVAVGSGITSENRASRSTDDGTVVTSATSSNTNAATTTTMGPPPRPTTVHPQQGGLTKTTQPNHESQGKGKGKGKRKPKLPAKRYSCYHCHYTALGVTYVCRHLQNKHGVAPDQVDVARIRASEVQCLW</sequence>
<keyword evidence="3" id="KW-1185">Reference proteome</keyword>
<evidence type="ECO:0000313" key="3">
    <source>
        <dbReference type="Proteomes" id="UP001172681"/>
    </source>
</evidence>
<reference evidence="2" key="1">
    <citation type="submission" date="2022-10" db="EMBL/GenBank/DDBJ databases">
        <title>Culturing micro-colonial fungi from biological soil crusts in the Mojave desert and describing Neophaeococcomyces mojavensis, and introducing the new genera and species Taxawa tesnikishii.</title>
        <authorList>
            <person name="Kurbessoian T."/>
            <person name="Stajich J.E."/>
        </authorList>
    </citation>
    <scope>NUCLEOTIDE SEQUENCE</scope>
    <source>
        <strain evidence="2">TK_35</strain>
    </source>
</reference>
<evidence type="ECO:0000256" key="1">
    <source>
        <dbReference type="SAM" id="MobiDB-lite"/>
    </source>
</evidence>